<sequence length="172" mass="18917">MLWLIVLLVAVAIVYLAARYSRFRSQAELILSIAVALGLIVAFVIWLSDRGNQQASAPEPTRPAGLAAADVALEGVTFERNQSERSYRVRGTVHNGSSLALEYFRLTVTLEDCPGRACERIGDDTALILVRVPGGQSRPFETFLTFPFRDGEPPTAPKWTYEVSQVRGAPTH</sequence>
<accession>A0A859QIC0</accession>
<dbReference type="RefSeq" id="WP_180938500.1">
    <property type="nucleotide sequence ID" value="NZ_CP041238.1"/>
</dbReference>
<proteinExistence type="predicted"/>
<name>A0A859QIC0_9HYPH</name>
<dbReference type="EMBL" id="CP041238">
    <property type="protein sequence ID" value="QLL62605.1"/>
    <property type="molecule type" value="Genomic_DNA"/>
</dbReference>
<reference evidence="1 2" key="1">
    <citation type="submission" date="2019-06" db="EMBL/GenBank/DDBJ databases">
        <title>Complete genome sequence of Ensifer mexicanus ITTG R7 isolated from nodules of Acacia angustissima (Mill.) Kuntze.</title>
        <authorList>
            <person name="Rincon-Rosales R."/>
            <person name="Rogel M.A."/>
            <person name="Guerrero G."/>
            <person name="Rincon-Molina C.I."/>
            <person name="Lopez-Lopez A."/>
            <person name="Martinez-Romero E."/>
        </authorList>
    </citation>
    <scope>NUCLEOTIDE SEQUENCE [LARGE SCALE GENOMIC DNA]</scope>
    <source>
        <strain evidence="1 2">ITTG R7</strain>
    </source>
</reference>
<keyword evidence="2" id="KW-1185">Reference proteome</keyword>
<gene>
    <name evidence="1" type="ORF">FKV68_14735</name>
</gene>
<organism evidence="1 2">
    <name type="scientific">Sinorhizobium mexicanum</name>
    <dbReference type="NCBI Taxonomy" id="375549"/>
    <lineage>
        <taxon>Bacteria</taxon>
        <taxon>Pseudomonadati</taxon>
        <taxon>Pseudomonadota</taxon>
        <taxon>Alphaproteobacteria</taxon>
        <taxon>Hyphomicrobiales</taxon>
        <taxon>Rhizobiaceae</taxon>
        <taxon>Sinorhizobium/Ensifer group</taxon>
        <taxon>Sinorhizobium</taxon>
    </lineage>
</organism>
<dbReference type="AlphaFoldDB" id="A0A859QIC0"/>
<evidence type="ECO:0000313" key="1">
    <source>
        <dbReference type="EMBL" id="QLL62605.1"/>
    </source>
</evidence>
<dbReference type="Proteomes" id="UP000510721">
    <property type="component" value="Chromosome"/>
</dbReference>
<dbReference type="KEGG" id="emx:FKV68_14735"/>
<evidence type="ECO:0000313" key="2">
    <source>
        <dbReference type="Proteomes" id="UP000510721"/>
    </source>
</evidence>
<protein>
    <submittedName>
        <fullName evidence="1">Uncharacterized protein</fullName>
    </submittedName>
</protein>